<dbReference type="STRING" id="40215.BVL33_06765"/>
<dbReference type="AlphaFoldDB" id="A0A365PMB9"/>
<protein>
    <submittedName>
        <fullName evidence="1">Uncharacterized protein</fullName>
    </submittedName>
</protein>
<gene>
    <name evidence="1" type="ORF">DC346_01815</name>
</gene>
<evidence type="ECO:0000313" key="2">
    <source>
        <dbReference type="Proteomes" id="UP000253688"/>
    </source>
</evidence>
<reference evidence="1 2" key="1">
    <citation type="submission" date="2018-04" db="EMBL/GenBank/DDBJ databases">
        <title>Acinetobacter junii Genome sequencing and assembly.</title>
        <authorList>
            <person name="Su J."/>
            <person name="Rensing C."/>
            <person name="Mazhar H.S."/>
        </authorList>
    </citation>
    <scope>NUCLEOTIDE SEQUENCE [LARGE SCALE GENOMIC DNA]</scope>
    <source>
        <strain evidence="1 2">SC22</strain>
    </source>
</reference>
<proteinExistence type="predicted"/>
<accession>A0A365PMB9</accession>
<dbReference type="Proteomes" id="UP000253688">
    <property type="component" value="Unassembled WGS sequence"/>
</dbReference>
<dbReference type="EMBL" id="QEWH01000009">
    <property type="protein sequence ID" value="RBA49795.1"/>
    <property type="molecule type" value="Genomic_DNA"/>
</dbReference>
<dbReference type="RefSeq" id="WP_112986241.1">
    <property type="nucleotide sequence ID" value="NZ_BKFG01000002.1"/>
</dbReference>
<organism evidence="1 2">
    <name type="scientific">Acinetobacter junii</name>
    <dbReference type="NCBI Taxonomy" id="40215"/>
    <lineage>
        <taxon>Bacteria</taxon>
        <taxon>Pseudomonadati</taxon>
        <taxon>Pseudomonadota</taxon>
        <taxon>Gammaproteobacteria</taxon>
        <taxon>Moraxellales</taxon>
        <taxon>Moraxellaceae</taxon>
        <taxon>Acinetobacter</taxon>
    </lineage>
</organism>
<comment type="caution">
    <text evidence="1">The sequence shown here is derived from an EMBL/GenBank/DDBJ whole genome shotgun (WGS) entry which is preliminary data.</text>
</comment>
<name>A0A365PMB9_ACIJU</name>
<sequence>MKIQNSPEIITIQDENFGNHAEHWNLLTDNPASDVPKWLGLALDTPVMPMGLCTEEHEMDQSFWLIQGPSDQSIAINQIIAVEDQKPRALKTAFPSFQSPYKYDAQIERIITCKSATQAVLRLNLNKSTTIYAFDNLFSVNRCKYDKDETYQVQFNAWAYELEVVSEDEKIIVDDPASIKHHRALNAILAEHNGIAPENLQELINAWEPKTPEDQEPVTVDFSKMVAYLFGETLGQEDEAWFQGNIVGKTSMQFMQDEYTLYDVTLVLEDTLPAILIRIATKNDLYKNFNIGQYIRGNLWIQANIYAKNTSVK</sequence>
<evidence type="ECO:0000313" key="1">
    <source>
        <dbReference type="EMBL" id="RBA49795.1"/>
    </source>
</evidence>